<protein>
    <submittedName>
        <fullName evidence="2">Uncharacterized protein</fullName>
    </submittedName>
</protein>
<evidence type="ECO:0000313" key="2">
    <source>
        <dbReference type="EMBL" id="KZP14074.1"/>
    </source>
</evidence>
<sequence length="368" mass="38492">MDVVPDDYLSLHTHTEASASSFGHSAGTRKRHTLLAPIDRLTRPSKAAHRPVVVPVVHELLQVGEVGVGEVQDPEEVAAQTHHAVGAEVGHVGAALPPRVGADVAEVGPVPGPQAARLHAGKRDTCSVREWVAGVGVRGEGEEAGVPVGEELLVDPRLGDGRVEVAAVAVPGEEGEAHREPVVARARLRAAHARGDELAEAVQAARDQGLVRVALEGLHAAERERALVERARAAVPAAHAQAQRGGAREGARVVVARVARRHPARAERAAVAAVRAARRPGVPRGRRRADARGAVGHPVPARGAALWAPPGPRRRHDVPGPIPLDLSTTTTLPPTPTSRPAALHLPARTPPEQSSGTGRKAQQPTYTL</sequence>
<keyword evidence="3" id="KW-1185">Reference proteome</keyword>
<reference evidence="2 3" key="1">
    <citation type="journal article" date="2016" name="Mol. Biol. Evol.">
        <title>Comparative Genomics of Early-Diverging Mushroom-Forming Fungi Provides Insights into the Origins of Lignocellulose Decay Capabilities.</title>
        <authorList>
            <person name="Nagy L.G."/>
            <person name="Riley R."/>
            <person name="Tritt A."/>
            <person name="Adam C."/>
            <person name="Daum C."/>
            <person name="Floudas D."/>
            <person name="Sun H."/>
            <person name="Yadav J.S."/>
            <person name="Pangilinan J."/>
            <person name="Larsson K.H."/>
            <person name="Matsuura K."/>
            <person name="Barry K."/>
            <person name="Labutti K."/>
            <person name="Kuo R."/>
            <person name="Ohm R.A."/>
            <person name="Bhattacharya S.S."/>
            <person name="Shirouzu T."/>
            <person name="Yoshinaga Y."/>
            <person name="Martin F.M."/>
            <person name="Grigoriev I.V."/>
            <person name="Hibbett D.S."/>
        </authorList>
    </citation>
    <scope>NUCLEOTIDE SEQUENCE [LARGE SCALE GENOMIC DNA]</scope>
    <source>
        <strain evidence="2 3">CBS 109695</strain>
    </source>
</reference>
<organism evidence="2 3">
    <name type="scientific">Athelia psychrophila</name>
    <dbReference type="NCBI Taxonomy" id="1759441"/>
    <lineage>
        <taxon>Eukaryota</taxon>
        <taxon>Fungi</taxon>
        <taxon>Dikarya</taxon>
        <taxon>Basidiomycota</taxon>
        <taxon>Agaricomycotina</taxon>
        <taxon>Agaricomycetes</taxon>
        <taxon>Agaricomycetidae</taxon>
        <taxon>Atheliales</taxon>
        <taxon>Atheliaceae</taxon>
        <taxon>Athelia</taxon>
    </lineage>
</organism>
<feature type="compositionally biased region" description="Polar residues" evidence="1">
    <location>
        <begin position="351"/>
        <end position="368"/>
    </location>
</feature>
<name>A0A166CWP5_9AGAM</name>
<accession>A0A166CWP5</accession>
<proteinExistence type="predicted"/>
<dbReference type="EMBL" id="KV417623">
    <property type="protein sequence ID" value="KZP14074.1"/>
    <property type="molecule type" value="Genomic_DNA"/>
</dbReference>
<feature type="region of interest" description="Disordered" evidence="1">
    <location>
        <begin position="278"/>
        <end position="368"/>
    </location>
</feature>
<evidence type="ECO:0000256" key="1">
    <source>
        <dbReference type="SAM" id="MobiDB-lite"/>
    </source>
</evidence>
<feature type="compositionally biased region" description="Low complexity" evidence="1">
    <location>
        <begin position="323"/>
        <end position="332"/>
    </location>
</feature>
<dbReference type="AlphaFoldDB" id="A0A166CWP5"/>
<gene>
    <name evidence="2" type="ORF">FIBSPDRAFT_896911</name>
</gene>
<evidence type="ECO:0000313" key="3">
    <source>
        <dbReference type="Proteomes" id="UP000076532"/>
    </source>
</evidence>
<dbReference type="Proteomes" id="UP000076532">
    <property type="component" value="Unassembled WGS sequence"/>
</dbReference>